<dbReference type="InterPro" id="IPR042070">
    <property type="entry name" value="PucR_C-HTH_sf"/>
</dbReference>
<dbReference type="InterPro" id="IPR051448">
    <property type="entry name" value="CdaR-like_regulators"/>
</dbReference>
<proteinExistence type="inferred from homology"/>
<dbReference type="AlphaFoldDB" id="A0A4V3C4Z8"/>
<comment type="caution">
    <text evidence="4">The sequence shown here is derived from an EMBL/GenBank/DDBJ whole genome shotgun (WGS) entry which is preliminary data.</text>
</comment>
<evidence type="ECO:0000313" key="5">
    <source>
        <dbReference type="Proteomes" id="UP000295388"/>
    </source>
</evidence>
<keyword evidence="4" id="KW-0238">DNA-binding</keyword>
<dbReference type="OrthoDB" id="3190266at2"/>
<dbReference type="Pfam" id="PF13556">
    <property type="entry name" value="HTH_30"/>
    <property type="match status" value="1"/>
</dbReference>
<sequence>MAASLTQILEHLGTTVLDLVTGDPDLAGPAREIAFFDPYDPAPLPHASVVLGAGDAGEQGEAWARQVIRAAVVAQAPAVILPAGFITANPETVAAARGAGLVLLALSAGTTWQQLSSLLDSALRESALLQSTRRETVRRPTAVPTQSEGLFRLANAICTLIDAPVTIEDRNANVLAFSDRQDEADFIRIDCILGRRTIEPYLRVDEERGAVRAIRRSRVPVYLDAVELDDDRPTLPRLAMAIRAGDEFLGTIWAVVQGPPTADQEQLLLEASRSVAFQLLRQHLGADPEQRTTADLVAVALGGGPGAAVAMTRLGLADVPCLVLAASVAQPDVADLAGTASSTLARRVRDRERTATALRVQLTGSTPGSVVAVVNDQIYAIVPARRPQDAALNLTHTCRAFVQQYRATEPILIGIGRVVTAVAGLRLSRADADRAVRVLQEAGDGRSIAQASAVEVEALLLEARQLVELRGRGPSGAYARLLAYDEARNATMIDTLRAWLDAHGDVVIASEQSHVHQNTFRYRLRRISEIGGFALDDPEARFALDLQLRLFLQRTAPAVHEMPSRSAASQTVPSATPMRRKVRLRAEKVEYPSTTPA</sequence>
<dbReference type="Gene3D" id="1.10.10.2840">
    <property type="entry name" value="PucR C-terminal helix-turn-helix domain"/>
    <property type="match status" value="1"/>
</dbReference>
<gene>
    <name evidence="4" type="ORF">EV643_15212</name>
</gene>
<comment type="similarity">
    <text evidence="1">Belongs to the CdaR family.</text>
</comment>
<evidence type="ECO:0000259" key="3">
    <source>
        <dbReference type="Pfam" id="PF17853"/>
    </source>
</evidence>
<protein>
    <submittedName>
        <fullName evidence="4">DNA-binding PucR family transcriptional regulator</fullName>
    </submittedName>
</protein>
<dbReference type="Proteomes" id="UP000295388">
    <property type="component" value="Unassembled WGS sequence"/>
</dbReference>
<evidence type="ECO:0000313" key="4">
    <source>
        <dbReference type="EMBL" id="TDO27818.1"/>
    </source>
</evidence>
<dbReference type="InterPro" id="IPR041522">
    <property type="entry name" value="CdaR_GGDEF"/>
</dbReference>
<reference evidence="4 5" key="1">
    <citation type="submission" date="2019-03" db="EMBL/GenBank/DDBJ databases">
        <title>Genomic Encyclopedia of Type Strains, Phase III (KMG-III): the genomes of soil and plant-associated and newly described type strains.</title>
        <authorList>
            <person name="Whitman W."/>
        </authorList>
    </citation>
    <scope>NUCLEOTIDE SEQUENCE [LARGE SCALE GENOMIC DNA]</scope>
    <source>
        <strain evidence="4 5">VKM Ac-2527</strain>
    </source>
</reference>
<evidence type="ECO:0000256" key="1">
    <source>
        <dbReference type="ARBA" id="ARBA00006754"/>
    </source>
</evidence>
<dbReference type="EMBL" id="SNWQ01000052">
    <property type="protein sequence ID" value="TDO27818.1"/>
    <property type="molecule type" value="Genomic_DNA"/>
</dbReference>
<name>A0A4V3C4Z8_9ACTN</name>
<dbReference type="InterPro" id="IPR025736">
    <property type="entry name" value="PucR_C-HTH_dom"/>
</dbReference>
<feature type="domain" description="CdaR GGDEF-like" evidence="3">
    <location>
        <begin position="319"/>
        <end position="438"/>
    </location>
</feature>
<dbReference type="PANTHER" id="PTHR33744">
    <property type="entry name" value="CARBOHYDRATE DIACID REGULATOR"/>
    <property type="match status" value="1"/>
</dbReference>
<feature type="domain" description="PucR C-terminal helix-turn-helix" evidence="2">
    <location>
        <begin position="493"/>
        <end position="550"/>
    </location>
</feature>
<keyword evidence="5" id="KW-1185">Reference proteome</keyword>
<dbReference type="PANTHER" id="PTHR33744:SF17">
    <property type="entry name" value="CONSERVED PROTEIN"/>
    <property type="match status" value="1"/>
</dbReference>
<dbReference type="GO" id="GO:0003677">
    <property type="term" value="F:DNA binding"/>
    <property type="evidence" value="ECO:0007669"/>
    <property type="project" value="UniProtKB-KW"/>
</dbReference>
<dbReference type="RefSeq" id="WP_133806003.1">
    <property type="nucleotide sequence ID" value="NZ_SNWQ01000052.1"/>
</dbReference>
<organism evidence="4 5">
    <name type="scientific">Kribbella caucasensis</name>
    <dbReference type="NCBI Taxonomy" id="2512215"/>
    <lineage>
        <taxon>Bacteria</taxon>
        <taxon>Bacillati</taxon>
        <taxon>Actinomycetota</taxon>
        <taxon>Actinomycetes</taxon>
        <taxon>Propionibacteriales</taxon>
        <taxon>Kribbellaceae</taxon>
        <taxon>Kribbella</taxon>
    </lineage>
</organism>
<dbReference type="Pfam" id="PF17853">
    <property type="entry name" value="GGDEF_2"/>
    <property type="match status" value="1"/>
</dbReference>
<evidence type="ECO:0000259" key="2">
    <source>
        <dbReference type="Pfam" id="PF13556"/>
    </source>
</evidence>
<accession>A0A4V3C4Z8</accession>